<dbReference type="InterPro" id="IPR013785">
    <property type="entry name" value="Aldolase_TIM"/>
</dbReference>
<comment type="function">
    <text evidence="2 12">Activation of anaerobic ribonucleoside-triphosphate reductase under anaerobic conditions by generation of an organic free radical, using S-adenosylmethionine and reduced flavodoxin as cosubstrates to produce 5'-deoxy-adenosine.</text>
</comment>
<keyword evidence="14" id="KW-1185">Reference proteome</keyword>
<dbReference type="InterPro" id="IPR058240">
    <property type="entry name" value="rSAM_sf"/>
</dbReference>
<comment type="catalytic activity">
    <reaction evidence="11">
        <text>glycyl-[protein] + reduced [flavodoxin] + S-adenosyl-L-methionine = glycin-2-yl radical-[protein] + semiquinone [flavodoxin] + 5'-deoxyadenosine + L-methionine + H(+)</text>
        <dbReference type="Rhea" id="RHEA:61976"/>
        <dbReference type="Rhea" id="RHEA-COMP:10622"/>
        <dbReference type="Rhea" id="RHEA-COMP:14480"/>
        <dbReference type="Rhea" id="RHEA-COMP:15993"/>
        <dbReference type="Rhea" id="RHEA-COMP:15994"/>
        <dbReference type="ChEBI" id="CHEBI:15378"/>
        <dbReference type="ChEBI" id="CHEBI:17319"/>
        <dbReference type="ChEBI" id="CHEBI:29947"/>
        <dbReference type="ChEBI" id="CHEBI:32722"/>
        <dbReference type="ChEBI" id="CHEBI:57618"/>
        <dbReference type="ChEBI" id="CHEBI:57844"/>
        <dbReference type="ChEBI" id="CHEBI:59789"/>
        <dbReference type="ChEBI" id="CHEBI:140311"/>
    </reaction>
</comment>
<keyword evidence="5" id="KW-0004">4Fe-4S</keyword>
<dbReference type="PROSITE" id="PS01087">
    <property type="entry name" value="RADICAL_ACTIVATING"/>
    <property type="match status" value="1"/>
</dbReference>
<evidence type="ECO:0000256" key="10">
    <source>
        <dbReference type="ARBA" id="ARBA00023014"/>
    </source>
</evidence>
<dbReference type="SFLD" id="SFLDG01063">
    <property type="entry name" value="activating_enzymes__group_1"/>
    <property type="match status" value="1"/>
</dbReference>
<evidence type="ECO:0000256" key="1">
    <source>
        <dbReference type="ARBA" id="ARBA00001966"/>
    </source>
</evidence>
<dbReference type="EMBL" id="JAOQJV010000003">
    <property type="protein sequence ID" value="MCU6699498.1"/>
    <property type="molecule type" value="Genomic_DNA"/>
</dbReference>
<dbReference type="SUPFAM" id="SSF102114">
    <property type="entry name" value="Radical SAM enzymes"/>
    <property type="match status" value="1"/>
</dbReference>
<keyword evidence="6" id="KW-0949">S-adenosyl-L-methionine</keyword>
<evidence type="ECO:0000256" key="12">
    <source>
        <dbReference type="PIRNR" id="PIRNR000368"/>
    </source>
</evidence>
<protein>
    <recommendedName>
        <fullName evidence="4 12">Anaerobic ribonucleoside-triphosphate reductase-activating protein</fullName>
        <ecNumber evidence="12">1.97.1.-</ecNumber>
    </recommendedName>
</protein>
<keyword evidence="7" id="KW-0479">Metal-binding</keyword>
<reference evidence="13 14" key="1">
    <citation type="journal article" date="2021" name="ISME Commun">
        <title>Automated analysis of genomic sequences facilitates high-throughput and comprehensive description of bacteria.</title>
        <authorList>
            <person name="Hitch T.C.A."/>
        </authorList>
    </citation>
    <scope>NUCLEOTIDE SEQUENCE [LARGE SCALE GENOMIC DNA]</scope>
    <source>
        <strain evidence="13 14">Sanger_02</strain>
    </source>
</reference>
<evidence type="ECO:0000256" key="4">
    <source>
        <dbReference type="ARBA" id="ARBA00014281"/>
    </source>
</evidence>
<evidence type="ECO:0000313" key="13">
    <source>
        <dbReference type="EMBL" id="MCU6699498.1"/>
    </source>
</evidence>
<evidence type="ECO:0000256" key="5">
    <source>
        <dbReference type="ARBA" id="ARBA00022485"/>
    </source>
</evidence>
<dbReference type="SFLD" id="SFLDF00299">
    <property type="entry name" value="anaerobic_ribonucleoside-triph"/>
    <property type="match status" value="1"/>
</dbReference>
<dbReference type="PANTHER" id="PTHR30352">
    <property type="entry name" value="PYRUVATE FORMATE-LYASE-ACTIVATING ENZYME"/>
    <property type="match status" value="1"/>
</dbReference>
<dbReference type="InterPro" id="IPR034457">
    <property type="entry name" value="Organic_radical-activating"/>
</dbReference>
<evidence type="ECO:0000256" key="8">
    <source>
        <dbReference type="ARBA" id="ARBA00023002"/>
    </source>
</evidence>
<evidence type="ECO:0000256" key="9">
    <source>
        <dbReference type="ARBA" id="ARBA00023004"/>
    </source>
</evidence>
<keyword evidence="10" id="KW-0411">Iron-sulfur</keyword>
<proteinExistence type="inferred from homology"/>
<dbReference type="PIRSF" id="PIRSF000368">
    <property type="entry name" value="NrdG"/>
    <property type="match status" value="1"/>
</dbReference>
<evidence type="ECO:0000256" key="2">
    <source>
        <dbReference type="ARBA" id="ARBA00003852"/>
    </source>
</evidence>
<evidence type="ECO:0000313" key="14">
    <source>
        <dbReference type="Proteomes" id="UP001207605"/>
    </source>
</evidence>
<dbReference type="InterPro" id="IPR001989">
    <property type="entry name" value="Radical_activat_CS"/>
</dbReference>
<comment type="cofactor">
    <cofactor evidence="1">
        <name>[4Fe-4S] cluster</name>
        <dbReference type="ChEBI" id="CHEBI:49883"/>
    </cofactor>
</comment>
<keyword evidence="9" id="KW-0408">Iron</keyword>
<name>A0ABT2S4H4_9FIRM</name>
<evidence type="ECO:0000256" key="11">
    <source>
        <dbReference type="ARBA" id="ARBA00047365"/>
    </source>
</evidence>
<dbReference type="CDD" id="cd01335">
    <property type="entry name" value="Radical_SAM"/>
    <property type="match status" value="1"/>
</dbReference>
<dbReference type="NCBIfam" id="TIGR02491">
    <property type="entry name" value="NrdG"/>
    <property type="match status" value="1"/>
</dbReference>
<gene>
    <name evidence="13" type="primary">nrdG</name>
    <name evidence="13" type="ORF">OCV65_04510</name>
</gene>
<sequence>MYYGNIKTYDIADGPGVRVSLFVSGCRHHCKGCFNAETWNFDYGQPYTQETEDALIKSLAPDYIQGLSVLGGEPFEPENQPEVARLIKRVKETYPNKDIWCYSGYLYDVDMQPGGKVHTDVTDEILSYIDVLVDGEFVEELKDITLLFRGSRNQRLICLKEGKDVGRYDELVKR</sequence>
<dbReference type="Proteomes" id="UP001207605">
    <property type="component" value="Unassembled WGS sequence"/>
</dbReference>
<dbReference type="Pfam" id="PF13353">
    <property type="entry name" value="Fer4_12"/>
    <property type="match status" value="1"/>
</dbReference>
<evidence type="ECO:0000256" key="6">
    <source>
        <dbReference type="ARBA" id="ARBA00022691"/>
    </source>
</evidence>
<evidence type="ECO:0000256" key="7">
    <source>
        <dbReference type="ARBA" id="ARBA00022723"/>
    </source>
</evidence>
<dbReference type="EC" id="1.97.1.-" evidence="12"/>
<dbReference type="SFLD" id="SFLDS00029">
    <property type="entry name" value="Radical_SAM"/>
    <property type="match status" value="1"/>
</dbReference>
<accession>A0ABT2S4H4</accession>
<dbReference type="InterPro" id="IPR007197">
    <property type="entry name" value="rSAM"/>
</dbReference>
<comment type="caution">
    <text evidence="13">The sequence shown here is derived from an EMBL/GenBank/DDBJ whole genome shotgun (WGS) entry which is preliminary data.</text>
</comment>
<comment type="similarity">
    <text evidence="3 12">Belongs to the organic radical-activating enzymes family.</text>
</comment>
<dbReference type="InterPro" id="IPR012837">
    <property type="entry name" value="NrdG"/>
</dbReference>
<keyword evidence="8 12" id="KW-0560">Oxidoreductase</keyword>
<evidence type="ECO:0000256" key="3">
    <source>
        <dbReference type="ARBA" id="ARBA00009777"/>
    </source>
</evidence>
<dbReference type="SFLD" id="SFLDG01066">
    <property type="entry name" value="organic_radical-activating_enz"/>
    <property type="match status" value="1"/>
</dbReference>
<dbReference type="RefSeq" id="WP_262581068.1">
    <property type="nucleotide sequence ID" value="NZ_JAOQJV010000003.1"/>
</dbReference>
<dbReference type="PANTHER" id="PTHR30352:SF2">
    <property type="entry name" value="ANAEROBIC RIBONUCLEOSIDE-TRIPHOSPHATE REDUCTASE-ACTIVATING PROTEIN"/>
    <property type="match status" value="1"/>
</dbReference>
<organism evidence="13 14">
    <name type="scientific">Dorea ammoniilytica</name>
    <dbReference type="NCBI Taxonomy" id="2981788"/>
    <lineage>
        <taxon>Bacteria</taxon>
        <taxon>Bacillati</taxon>
        <taxon>Bacillota</taxon>
        <taxon>Clostridia</taxon>
        <taxon>Lachnospirales</taxon>
        <taxon>Lachnospiraceae</taxon>
        <taxon>Dorea</taxon>
    </lineage>
</organism>
<dbReference type="Gene3D" id="3.20.20.70">
    <property type="entry name" value="Aldolase class I"/>
    <property type="match status" value="1"/>
</dbReference>